<organism evidence="3 4">
    <name type="scientific">Paraflavitalea soli</name>
    <dbReference type="NCBI Taxonomy" id="2315862"/>
    <lineage>
        <taxon>Bacteria</taxon>
        <taxon>Pseudomonadati</taxon>
        <taxon>Bacteroidota</taxon>
        <taxon>Chitinophagia</taxon>
        <taxon>Chitinophagales</taxon>
        <taxon>Chitinophagaceae</taxon>
        <taxon>Paraflavitalea</taxon>
    </lineage>
</organism>
<dbReference type="InterPro" id="IPR036457">
    <property type="entry name" value="PPM-type-like_dom_sf"/>
</dbReference>
<evidence type="ECO:0000313" key="3">
    <source>
        <dbReference type="EMBL" id="AXY77764.1"/>
    </source>
</evidence>
<dbReference type="Pfam" id="PF13672">
    <property type="entry name" value="PP2C_2"/>
    <property type="match status" value="1"/>
</dbReference>
<feature type="coiled-coil region" evidence="1">
    <location>
        <begin position="185"/>
        <end position="212"/>
    </location>
</feature>
<dbReference type="EMBL" id="CP032157">
    <property type="protein sequence ID" value="AXY77764.1"/>
    <property type="molecule type" value="Genomic_DNA"/>
</dbReference>
<sequence>MDKIVFPNAKEKEAYSYAIQWGKFALSDIGEHHFEGLEAIGLSYDPATGTVQGIPSTPGDADITLHYKPLDSHTEQLLTRPVHLFVNFDPRSLWTEQEPPLEAPYQKSHTDSVMDITGAKTMIAASKRGRSHAREGKFRDDDFDVMYRSDTGWYVIAVADGAGSAKFSREGSRIVCNTVVEHLSLSATGNKLDELEALIVQLEANPDDASRKAIGDTLYNTLGNAVLLAYKNIAKEAEASQNLVKDYATTLLTTVCRQYGDKWFIGAFWVGDGGVGIYKKGEAPKILGETDSGEYSGQTRFLTMPEVFEAASFYKRIRFQLVDHFDALVLMTDGITDAWFHTDANLFKAEKWDELFQEMQKEVNLSRDNENAHNQLLHWLDFWVKGEYDDRTIAILF</sequence>
<feature type="domain" description="PPM-type phosphatase" evidence="2">
    <location>
        <begin position="128"/>
        <end position="380"/>
    </location>
</feature>
<reference evidence="3 4" key="1">
    <citation type="submission" date="2018-09" db="EMBL/GenBank/DDBJ databases">
        <title>Genome sequencing of strain 6GH32-13.</title>
        <authorList>
            <person name="Weon H.-Y."/>
            <person name="Heo J."/>
            <person name="Kwon S.-W."/>
        </authorList>
    </citation>
    <scope>NUCLEOTIDE SEQUENCE [LARGE SCALE GENOMIC DNA]</scope>
    <source>
        <strain evidence="3 4">5GH32-13</strain>
    </source>
</reference>
<name>A0A3B7MT85_9BACT</name>
<dbReference type="SUPFAM" id="SSF81606">
    <property type="entry name" value="PP2C-like"/>
    <property type="match status" value="1"/>
</dbReference>
<dbReference type="OrthoDB" id="963478at2"/>
<proteinExistence type="predicted"/>
<dbReference type="InterPro" id="IPR001932">
    <property type="entry name" value="PPM-type_phosphatase-like_dom"/>
</dbReference>
<dbReference type="KEGG" id="pseg:D3H65_28935"/>
<gene>
    <name evidence="3" type="ORF">D3H65_28935</name>
</gene>
<evidence type="ECO:0000313" key="4">
    <source>
        <dbReference type="Proteomes" id="UP000263900"/>
    </source>
</evidence>
<dbReference type="Proteomes" id="UP000263900">
    <property type="component" value="Chromosome"/>
</dbReference>
<dbReference type="AlphaFoldDB" id="A0A3B7MT85"/>
<accession>A0A3B7MT85</accession>
<keyword evidence="1" id="KW-0175">Coiled coil</keyword>
<dbReference type="RefSeq" id="WP_119053637.1">
    <property type="nucleotide sequence ID" value="NZ_CP032157.1"/>
</dbReference>
<evidence type="ECO:0000259" key="2">
    <source>
        <dbReference type="Pfam" id="PF13672"/>
    </source>
</evidence>
<keyword evidence="4" id="KW-1185">Reference proteome</keyword>
<dbReference type="Gene3D" id="3.60.40.10">
    <property type="entry name" value="PPM-type phosphatase domain"/>
    <property type="match status" value="1"/>
</dbReference>
<protein>
    <submittedName>
        <fullName evidence="3">Protein phosphatase 2C domain-containing protein</fullName>
    </submittedName>
</protein>
<evidence type="ECO:0000256" key="1">
    <source>
        <dbReference type="SAM" id="Coils"/>
    </source>
</evidence>